<keyword evidence="4" id="KW-1185">Reference proteome</keyword>
<sequence>MLPELDGDSRLDLTGEFDGSGVPHQRWQRRDPSLVVLADQRRIRLEQASGNASGVGSRKKLDNRGDGAIFEVMHQSRR</sequence>
<accession>A0AAX6E5C6</accession>
<name>A0AAX6E5C6_IRIPA</name>
<dbReference type="Proteomes" id="UP001140949">
    <property type="component" value="Unassembled WGS sequence"/>
</dbReference>
<comment type="caution">
    <text evidence="2">The sequence shown here is derived from an EMBL/GenBank/DDBJ whole genome shotgun (WGS) entry which is preliminary data.</text>
</comment>
<dbReference type="EMBL" id="JANAVB010007196">
    <property type="protein sequence ID" value="KAJ6843611.1"/>
    <property type="molecule type" value="Genomic_DNA"/>
</dbReference>
<feature type="region of interest" description="Disordered" evidence="1">
    <location>
        <begin position="47"/>
        <end position="78"/>
    </location>
</feature>
<evidence type="ECO:0000256" key="1">
    <source>
        <dbReference type="SAM" id="MobiDB-lite"/>
    </source>
</evidence>
<protein>
    <submittedName>
        <fullName evidence="2">Uncharacterized protein</fullName>
    </submittedName>
</protein>
<evidence type="ECO:0000313" key="2">
    <source>
        <dbReference type="EMBL" id="KAJ6799160.1"/>
    </source>
</evidence>
<proteinExistence type="predicted"/>
<reference evidence="2" key="1">
    <citation type="journal article" date="2023" name="GigaByte">
        <title>Genome assembly of the bearded iris, Iris pallida Lam.</title>
        <authorList>
            <person name="Bruccoleri R.E."/>
            <person name="Oakeley E.J."/>
            <person name="Faust A.M.E."/>
            <person name="Altorfer M."/>
            <person name="Dessus-Babus S."/>
            <person name="Burckhardt D."/>
            <person name="Oertli M."/>
            <person name="Naumann U."/>
            <person name="Petersen F."/>
            <person name="Wong J."/>
        </authorList>
    </citation>
    <scope>NUCLEOTIDE SEQUENCE</scope>
    <source>
        <strain evidence="2">GSM-AAB239-AS_SAM_17_03QT</strain>
    </source>
</reference>
<dbReference type="EMBL" id="JANAVB010039916">
    <property type="protein sequence ID" value="KAJ6799160.1"/>
    <property type="molecule type" value="Genomic_DNA"/>
</dbReference>
<evidence type="ECO:0000313" key="3">
    <source>
        <dbReference type="EMBL" id="KAJ6843611.1"/>
    </source>
</evidence>
<organism evidence="2 4">
    <name type="scientific">Iris pallida</name>
    <name type="common">Sweet iris</name>
    <dbReference type="NCBI Taxonomy" id="29817"/>
    <lineage>
        <taxon>Eukaryota</taxon>
        <taxon>Viridiplantae</taxon>
        <taxon>Streptophyta</taxon>
        <taxon>Embryophyta</taxon>
        <taxon>Tracheophyta</taxon>
        <taxon>Spermatophyta</taxon>
        <taxon>Magnoliopsida</taxon>
        <taxon>Liliopsida</taxon>
        <taxon>Asparagales</taxon>
        <taxon>Iridaceae</taxon>
        <taxon>Iridoideae</taxon>
        <taxon>Irideae</taxon>
        <taxon>Iris</taxon>
    </lineage>
</organism>
<reference evidence="2" key="2">
    <citation type="submission" date="2023-04" db="EMBL/GenBank/DDBJ databases">
        <authorList>
            <person name="Bruccoleri R.E."/>
            <person name="Oakeley E.J."/>
            <person name="Faust A.-M."/>
            <person name="Dessus-Babus S."/>
            <person name="Altorfer M."/>
            <person name="Burckhardt D."/>
            <person name="Oertli M."/>
            <person name="Naumann U."/>
            <person name="Petersen F."/>
            <person name="Wong J."/>
        </authorList>
    </citation>
    <scope>NUCLEOTIDE SEQUENCE</scope>
    <source>
        <strain evidence="2">GSM-AAB239-AS_SAM_17_03QT</strain>
        <tissue evidence="2">Leaf</tissue>
    </source>
</reference>
<feature type="region of interest" description="Disordered" evidence="1">
    <location>
        <begin position="1"/>
        <end position="30"/>
    </location>
</feature>
<gene>
    <name evidence="2" type="ORF">M6B38_208575</name>
    <name evidence="3" type="ORF">M6B38_295925</name>
</gene>
<evidence type="ECO:0000313" key="4">
    <source>
        <dbReference type="Proteomes" id="UP001140949"/>
    </source>
</evidence>
<dbReference type="AlphaFoldDB" id="A0AAX6E5C6"/>